<dbReference type="Proteomes" id="UP000674179">
    <property type="component" value="Chromosome 4"/>
</dbReference>
<organism evidence="2 3">
    <name type="scientific">Leishmania enriettii</name>
    <dbReference type="NCBI Taxonomy" id="5663"/>
    <lineage>
        <taxon>Eukaryota</taxon>
        <taxon>Discoba</taxon>
        <taxon>Euglenozoa</taxon>
        <taxon>Kinetoplastea</taxon>
        <taxon>Metakinetoplastina</taxon>
        <taxon>Trypanosomatida</taxon>
        <taxon>Trypanosomatidae</taxon>
        <taxon>Leishmaniinae</taxon>
        <taxon>Leishmania</taxon>
    </lineage>
</organism>
<dbReference type="RefSeq" id="XP_067695905.1">
    <property type="nucleotide sequence ID" value="XM_067839573.1"/>
</dbReference>
<evidence type="ECO:0000313" key="2">
    <source>
        <dbReference type="EMBL" id="KAG5486571.1"/>
    </source>
</evidence>
<keyword evidence="3" id="KW-1185">Reference proteome</keyword>
<dbReference type="EMBL" id="JAFHKP010000004">
    <property type="protein sequence ID" value="KAG5486571.1"/>
    <property type="molecule type" value="Genomic_DNA"/>
</dbReference>
<feature type="region of interest" description="Disordered" evidence="1">
    <location>
        <begin position="320"/>
        <end position="356"/>
    </location>
</feature>
<comment type="caution">
    <text evidence="2">The sequence shown here is derived from an EMBL/GenBank/DDBJ whole genome shotgun (WGS) entry which is preliminary data.</text>
</comment>
<reference evidence="2 3" key="1">
    <citation type="submission" date="2021-02" db="EMBL/GenBank/DDBJ databases">
        <title>Leishmania (Mundinia) enrietti genome sequencing and assembly.</title>
        <authorList>
            <person name="Almutairi H."/>
            <person name="Gatherer D."/>
        </authorList>
    </citation>
    <scope>NUCLEOTIDE SEQUENCE [LARGE SCALE GENOMIC DNA]</scope>
    <source>
        <strain evidence="2">CUR178</strain>
    </source>
</reference>
<dbReference type="KEGG" id="lenr:94175083"/>
<dbReference type="GeneID" id="94175083"/>
<evidence type="ECO:0000313" key="3">
    <source>
        <dbReference type="Proteomes" id="UP000674179"/>
    </source>
</evidence>
<gene>
    <name evidence="2" type="ORF">CUR178_07938</name>
</gene>
<accession>A0A836H489</accession>
<dbReference type="AlphaFoldDB" id="A0A836H489"/>
<feature type="compositionally biased region" description="Low complexity" evidence="1">
    <location>
        <begin position="342"/>
        <end position="354"/>
    </location>
</feature>
<evidence type="ECO:0000256" key="1">
    <source>
        <dbReference type="SAM" id="MobiDB-lite"/>
    </source>
</evidence>
<proteinExistence type="predicted"/>
<evidence type="ECO:0008006" key="4">
    <source>
        <dbReference type="Google" id="ProtNLM"/>
    </source>
</evidence>
<sequence length="466" mass="48896">MHDGSGAGLTGSWHADQYLFNASEYATTSPSSPSWPSSTNFCYTNWGEDEPMLSYGVVGITPPPLNECDCGNTSTFSPPPASAAGMWIFLDPRSAQPFLCSYLNDGSVFPALPPTAMLDLSSEPSPEPSPSEYCLSGWSYLALTSRGYRVYPSASTATGADLPVTAAFTGKHCAQVLRGRVAVTKLGYVHAVAIQTVRESFYVGSLLRLYLESSGNGVAVPARDGSRSISAASPLLPVNLAGVSFVENGTGGLHLRGVRELSPLFADNLGAAGEPANAKGCAAVDTRGLWYYIPCSRSTSPSMPESEAVQVLAYTSQYHTSDIDPKKDPIPVVTTPPPTPTSGPDSSSDSGSGSRWLPLGQRVEALSGAVHVVVAAGSSGIYALQDPNATIAPSASVRGLHFFFAPLSAYYIYPAPGLSVDNLLSVTTAGESPPFSPCDEHKDQSRIARVRANATTVHHTNHSEVG</sequence>
<protein>
    <recommendedName>
        <fullName evidence="4">C-type lectin domain-containing protein</fullName>
    </recommendedName>
</protein>
<name>A0A836H489_LEIEN</name>
<dbReference type="OrthoDB" id="271173at2759"/>